<dbReference type="CDD" id="cd01347">
    <property type="entry name" value="ligand_gated_channel"/>
    <property type="match status" value="1"/>
</dbReference>
<evidence type="ECO:0000256" key="6">
    <source>
        <dbReference type="ARBA" id="ARBA00022692"/>
    </source>
</evidence>
<protein>
    <submittedName>
        <fullName evidence="19">Ferripyoverdine receptor</fullName>
    </submittedName>
</protein>
<dbReference type="FunFam" id="2.170.130.10:FF:000010">
    <property type="entry name" value="Ferripyoverdine receptor"/>
    <property type="match status" value="1"/>
</dbReference>
<dbReference type="Pfam" id="PF00593">
    <property type="entry name" value="TonB_dep_Rec_b-barrel"/>
    <property type="match status" value="1"/>
</dbReference>
<dbReference type="GO" id="GO:0038023">
    <property type="term" value="F:signaling receptor activity"/>
    <property type="evidence" value="ECO:0007669"/>
    <property type="project" value="InterPro"/>
</dbReference>
<sequence length="818" mass="89182">MPPRFSHLRASVFRHALRGATAFAFPLAGMMAPAHAQTASGQVTVAIEPGPLSAAVSAYAARAGVLLSFDPALTRDLRSPGLNGTYGFEEGLRQLLAGSGLESARRPDGGYTLRRLPLGEVTSLPAVTVTGNRDGDAPTEGSGSYTAPASGVATRMGLSLRETPQSISVVTRQQMDDQNLVTLDEVLRQTPGIVADRLDERVRFTSRGFELNTMIDGLPTLAFSGVAAEASMFNTAIYDRVDVLRGAAGLLNGVGTPGGAINLVRKRPTEEFAGSVTAGAGSWNRYLTEADLRGGLNASGSVRGRIVASHSAGDSFIDDKKRKDDVFYGIVEADLTANTLLTAGYEYEKTAIDGANFGQSPLYFNDGTRTDLPRSFNSSTPWSVWNMTTQRAFLNLEHRFANEWRVKAEAAYMKNDRKRYGGDLWLWPSDINPDTGEGVLDLGNNPAGSTNKSFDIYATGPFQLFGRTHQASVGFNLNSYSNWVSGTSAVPGGDDKRPINIYQMSAIPKPDFPYPAFKFGTDTEERALYGSTRLKLADPLSLLLGARVSWYRSTDWDRSWADGGDGHRTVAAPTRESSVFTPYAGIVYDVSQNYSVYASYTDIFQPNTARDRNNQVLDPKRGKNMELGIKGEHFDGALNTSFAVFRTQEDNVGVDDVGAPPLPDGTAPQRAEKGARSQGFELTAAGEVLAGWQVMAGYTYHAKRDKHDVLMNPTYPRRLLRIATSYRLPGDWNKLTVGGSLSYQSDIYFDEYYGLGRVRQGGLTLLGLMARYDISKNVSTSLNVENLTDKRYYAGLGGYNGYTYGNPRNVWLRVKYQF</sequence>
<dbReference type="NCBIfam" id="TIGR01783">
    <property type="entry name" value="TonB-siderophor"/>
    <property type="match status" value="1"/>
</dbReference>
<evidence type="ECO:0000256" key="7">
    <source>
        <dbReference type="ARBA" id="ARBA00022729"/>
    </source>
</evidence>
<dbReference type="GO" id="GO:0015344">
    <property type="term" value="F:siderophore uptake transmembrane transporter activity"/>
    <property type="evidence" value="ECO:0007669"/>
    <property type="project" value="TreeGrafter"/>
</dbReference>
<dbReference type="PROSITE" id="PS52016">
    <property type="entry name" value="TONB_DEPENDENT_REC_3"/>
    <property type="match status" value="1"/>
</dbReference>
<reference evidence="19 20" key="1">
    <citation type="submission" date="2020-04" db="EMBL/GenBank/DDBJ databases">
        <authorList>
            <person name="De Canck E."/>
        </authorList>
    </citation>
    <scope>NUCLEOTIDE SEQUENCE [LARGE SCALE GENOMIC DNA]</scope>
    <source>
        <strain evidence="19 20">LMG 3431</strain>
    </source>
</reference>
<keyword evidence="8" id="KW-0408">Iron</keyword>
<evidence type="ECO:0000256" key="17">
    <source>
        <dbReference type="SAM" id="SignalP"/>
    </source>
</evidence>
<keyword evidence="11 14" id="KW-0472">Membrane</keyword>
<dbReference type="Pfam" id="PF07715">
    <property type="entry name" value="Plug"/>
    <property type="match status" value="1"/>
</dbReference>
<keyword evidence="7 17" id="KW-0732">Signal</keyword>
<keyword evidence="10 15" id="KW-0798">TonB box</keyword>
<dbReference type="PANTHER" id="PTHR32552">
    <property type="entry name" value="FERRICHROME IRON RECEPTOR-RELATED"/>
    <property type="match status" value="1"/>
</dbReference>
<feature type="signal peptide" evidence="17">
    <location>
        <begin position="1"/>
        <end position="36"/>
    </location>
</feature>
<dbReference type="Gene3D" id="3.55.50.30">
    <property type="match status" value="1"/>
</dbReference>
<evidence type="ECO:0000256" key="1">
    <source>
        <dbReference type="ARBA" id="ARBA00004571"/>
    </source>
</evidence>
<dbReference type="SMART" id="SM00965">
    <property type="entry name" value="STN"/>
    <property type="match status" value="1"/>
</dbReference>
<keyword evidence="9" id="KW-0406">Ion transport</keyword>
<dbReference type="InterPro" id="IPR011662">
    <property type="entry name" value="Secretin/TonB_short_N"/>
</dbReference>
<evidence type="ECO:0000256" key="8">
    <source>
        <dbReference type="ARBA" id="ARBA00023004"/>
    </source>
</evidence>
<dbReference type="PANTHER" id="PTHR32552:SF74">
    <property type="entry name" value="HYDROXAMATE SIDEROPHORE RECEPTOR FHUE"/>
    <property type="match status" value="1"/>
</dbReference>
<dbReference type="Gene3D" id="2.40.170.20">
    <property type="entry name" value="TonB-dependent receptor, beta-barrel domain"/>
    <property type="match status" value="1"/>
</dbReference>
<keyword evidence="3 14" id="KW-0813">Transport</keyword>
<comment type="subcellular location">
    <subcellularLocation>
        <location evidence="1 14">Cell outer membrane</location>
        <topology evidence="1 14">Multi-pass membrane protein</topology>
    </subcellularLocation>
</comment>
<evidence type="ECO:0000256" key="12">
    <source>
        <dbReference type="ARBA" id="ARBA00023170"/>
    </source>
</evidence>
<proteinExistence type="inferred from homology"/>
<dbReference type="GO" id="GO:0009279">
    <property type="term" value="C:cell outer membrane"/>
    <property type="evidence" value="ECO:0007669"/>
    <property type="project" value="UniProtKB-SubCell"/>
</dbReference>
<dbReference type="InterPro" id="IPR012910">
    <property type="entry name" value="Plug_dom"/>
</dbReference>
<keyword evidence="12 19" id="KW-0675">Receptor</keyword>
<evidence type="ECO:0000256" key="11">
    <source>
        <dbReference type="ARBA" id="ARBA00023136"/>
    </source>
</evidence>
<gene>
    <name evidence="19" type="primary">fpvA_5</name>
    <name evidence="19" type="ORF">LMG3431_04261</name>
</gene>
<keyword evidence="4 14" id="KW-1134">Transmembrane beta strand</keyword>
<evidence type="ECO:0000256" key="9">
    <source>
        <dbReference type="ARBA" id="ARBA00023065"/>
    </source>
</evidence>
<dbReference type="SUPFAM" id="SSF56935">
    <property type="entry name" value="Porins"/>
    <property type="match status" value="1"/>
</dbReference>
<evidence type="ECO:0000256" key="3">
    <source>
        <dbReference type="ARBA" id="ARBA00022448"/>
    </source>
</evidence>
<keyword evidence="6 14" id="KW-0812">Transmembrane</keyword>
<name>A0A6S6ZKL2_9BURK</name>
<accession>A0A6S6ZKL2</accession>
<evidence type="ECO:0000256" key="4">
    <source>
        <dbReference type="ARBA" id="ARBA00022452"/>
    </source>
</evidence>
<evidence type="ECO:0000256" key="13">
    <source>
        <dbReference type="ARBA" id="ARBA00023237"/>
    </source>
</evidence>
<evidence type="ECO:0000313" key="20">
    <source>
        <dbReference type="Proteomes" id="UP000494108"/>
    </source>
</evidence>
<dbReference type="Pfam" id="PF07660">
    <property type="entry name" value="STN"/>
    <property type="match status" value="1"/>
</dbReference>
<dbReference type="InterPro" id="IPR036942">
    <property type="entry name" value="Beta-barrel_TonB_sf"/>
</dbReference>
<dbReference type="InterPro" id="IPR000531">
    <property type="entry name" value="Beta-barrel_TonB"/>
</dbReference>
<evidence type="ECO:0000313" key="19">
    <source>
        <dbReference type="EMBL" id="CAB3678992.1"/>
    </source>
</evidence>
<comment type="similarity">
    <text evidence="2 14 15">Belongs to the TonB-dependent receptor family.</text>
</comment>
<keyword evidence="13 14" id="KW-0998">Cell outer membrane</keyword>
<feature type="domain" description="Secretin/TonB short N-terminal" evidence="18">
    <location>
        <begin position="65"/>
        <end position="116"/>
    </location>
</feature>
<keyword evidence="5" id="KW-0410">Iron transport</keyword>
<evidence type="ECO:0000256" key="15">
    <source>
        <dbReference type="RuleBase" id="RU003357"/>
    </source>
</evidence>
<keyword evidence="20" id="KW-1185">Reference proteome</keyword>
<evidence type="ECO:0000259" key="18">
    <source>
        <dbReference type="SMART" id="SM00965"/>
    </source>
</evidence>
<dbReference type="InterPro" id="IPR039426">
    <property type="entry name" value="TonB-dep_rcpt-like"/>
</dbReference>
<organism evidence="19 20">
    <name type="scientific">Achromobacter pestifer</name>
    <dbReference type="NCBI Taxonomy" id="1353889"/>
    <lineage>
        <taxon>Bacteria</taxon>
        <taxon>Pseudomonadati</taxon>
        <taxon>Pseudomonadota</taxon>
        <taxon>Betaproteobacteria</taxon>
        <taxon>Burkholderiales</taxon>
        <taxon>Alcaligenaceae</taxon>
        <taxon>Achromobacter</taxon>
    </lineage>
</organism>
<dbReference type="AlphaFoldDB" id="A0A6S6ZKL2"/>
<feature type="region of interest" description="Disordered" evidence="16">
    <location>
        <begin position="128"/>
        <end position="149"/>
    </location>
</feature>
<evidence type="ECO:0000256" key="5">
    <source>
        <dbReference type="ARBA" id="ARBA00022496"/>
    </source>
</evidence>
<evidence type="ECO:0000256" key="16">
    <source>
        <dbReference type="SAM" id="MobiDB-lite"/>
    </source>
</evidence>
<evidence type="ECO:0000256" key="10">
    <source>
        <dbReference type="ARBA" id="ARBA00023077"/>
    </source>
</evidence>
<feature type="chain" id="PRO_5028865732" evidence="17">
    <location>
        <begin position="37"/>
        <end position="818"/>
    </location>
</feature>
<dbReference type="Proteomes" id="UP000494108">
    <property type="component" value="Unassembled WGS sequence"/>
</dbReference>
<evidence type="ECO:0000256" key="14">
    <source>
        <dbReference type="PROSITE-ProRule" id="PRU01360"/>
    </source>
</evidence>
<dbReference type="GO" id="GO:0015891">
    <property type="term" value="P:siderophore transport"/>
    <property type="evidence" value="ECO:0007669"/>
    <property type="project" value="InterPro"/>
</dbReference>
<dbReference type="Gene3D" id="2.170.130.10">
    <property type="entry name" value="TonB-dependent receptor, plug domain"/>
    <property type="match status" value="1"/>
</dbReference>
<dbReference type="InterPro" id="IPR010105">
    <property type="entry name" value="TonB_sidphr_rcpt"/>
</dbReference>
<dbReference type="InterPro" id="IPR037066">
    <property type="entry name" value="Plug_dom_sf"/>
</dbReference>
<dbReference type="EMBL" id="CADIJX010000005">
    <property type="protein sequence ID" value="CAB3678992.1"/>
    <property type="molecule type" value="Genomic_DNA"/>
</dbReference>
<dbReference type="RefSeq" id="WP_175176569.1">
    <property type="nucleotide sequence ID" value="NZ_CADIJX010000005.1"/>
</dbReference>
<evidence type="ECO:0000256" key="2">
    <source>
        <dbReference type="ARBA" id="ARBA00009810"/>
    </source>
</evidence>